<dbReference type="SUPFAM" id="SSF52172">
    <property type="entry name" value="CheY-like"/>
    <property type="match status" value="1"/>
</dbReference>
<feature type="domain" description="Response regulatory" evidence="6">
    <location>
        <begin position="10"/>
        <end position="129"/>
    </location>
</feature>
<proteinExistence type="predicted"/>
<dbReference type="Gene3D" id="3.40.50.2300">
    <property type="match status" value="1"/>
</dbReference>
<dbReference type="InterPro" id="IPR001789">
    <property type="entry name" value="Sig_transdc_resp-reg_receiver"/>
</dbReference>
<dbReference type="InterPro" id="IPR011006">
    <property type="entry name" value="CheY-like_superfamily"/>
</dbReference>
<dbReference type="InterPro" id="IPR050595">
    <property type="entry name" value="Bact_response_regulator"/>
</dbReference>
<dbReference type="PROSITE" id="PS50110">
    <property type="entry name" value="RESPONSE_REGULATORY"/>
    <property type="match status" value="1"/>
</dbReference>
<evidence type="ECO:0000259" key="6">
    <source>
        <dbReference type="PROSITE" id="PS50110"/>
    </source>
</evidence>
<dbReference type="RefSeq" id="WP_264226577.1">
    <property type="nucleotide sequence ID" value="NZ_CP107716.1"/>
</dbReference>
<feature type="region of interest" description="Disordered" evidence="5">
    <location>
        <begin position="138"/>
        <end position="169"/>
    </location>
</feature>
<reference evidence="7" key="1">
    <citation type="submission" date="2022-10" db="EMBL/GenBank/DDBJ databases">
        <title>YIM 151497 complete genome.</title>
        <authorList>
            <person name="Chen X."/>
        </authorList>
    </citation>
    <scope>NUCLEOTIDE SEQUENCE</scope>
    <source>
        <strain evidence="7">YIM 151497</strain>
    </source>
</reference>
<organism evidence="7 8">
    <name type="scientific">Pelagibacterium flavum</name>
    <dbReference type="NCBI Taxonomy" id="2984530"/>
    <lineage>
        <taxon>Bacteria</taxon>
        <taxon>Pseudomonadati</taxon>
        <taxon>Pseudomonadota</taxon>
        <taxon>Alphaproteobacteria</taxon>
        <taxon>Hyphomicrobiales</taxon>
        <taxon>Devosiaceae</taxon>
        <taxon>Pelagibacterium</taxon>
    </lineage>
</organism>
<accession>A0ABY6ITE9</accession>
<protein>
    <submittedName>
        <fullName evidence="7">Response regulator</fullName>
    </submittedName>
</protein>
<evidence type="ECO:0000313" key="7">
    <source>
        <dbReference type="EMBL" id="UYQ72980.1"/>
    </source>
</evidence>
<evidence type="ECO:0000256" key="5">
    <source>
        <dbReference type="SAM" id="MobiDB-lite"/>
    </source>
</evidence>
<dbReference type="PANTHER" id="PTHR44591:SF3">
    <property type="entry name" value="RESPONSE REGULATORY DOMAIN-CONTAINING PROTEIN"/>
    <property type="match status" value="1"/>
</dbReference>
<dbReference type="Proteomes" id="UP001163882">
    <property type="component" value="Chromosome"/>
</dbReference>
<gene>
    <name evidence="7" type="ORF">OF122_04220</name>
</gene>
<evidence type="ECO:0000256" key="2">
    <source>
        <dbReference type="ARBA" id="ARBA00023015"/>
    </source>
</evidence>
<feature type="modified residue" description="4-aspartylphosphate" evidence="4">
    <location>
        <position position="60"/>
    </location>
</feature>
<dbReference type="Pfam" id="PF00072">
    <property type="entry name" value="Response_reg"/>
    <property type="match status" value="1"/>
</dbReference>
<dbReference type="PANTHER" id="PTHR44591">
    <property type="entry name" value="STRESS RESPONSE REGULATOR PROTEIN 1"/>
    <property type="match status" value="1"/>
</dbReference>
<evidence type="ECO:0000256" key="4">
    <source>
        <dbReference type="PROSITE-ProRule" id="PRU00169"/>
    </source>
</evidence>
<dbReference type="EMBL" id="CP107716">
    <property type="protein sequence ID" value="UYQ72980.1"/>
    <property type="molecule type" value="Genomic_DNA"/>
</dbReference>
<evidence type="ECO:0000256" key="1">
    <source>
        <dbReference type="ARBA" id="ARBA00022553"/>
    </source>
</evidence>
<keyword evidence="1 4" id="KW-0597">Phosphoprotein</keyword>
<evidence type="ECO:0000313" key="8">
    <source>
        <dbReference type="Proteomes" id="UP001163882"/>
    </source>
</evidence>
<sequence>MNTTLPSRLSILITTANGELSSTLAAMLRRLGLTNTRIARDSAEAFRFFSQSPYDAMIIDNAIGPEDGIAVTRRVRLNAAAPNRAMAIVMVSGDMPPEQVQEARDAGIDEFVHLPVTAQILAARLESAIAAPRPFVVAPDYAGPDRRRQEEPIDGEDRRAPINRTPKTP</sequence>
<keyword evidence="2" id="KW-0805">Transcription regulation</keyword>
<keyword evidence="8" id="KW-1185">Reference proteome</keyword>
<name>A0ABY6ITE9_9HYPH</name>
<evidence type="ECO:0000256" key="3">
    <source>
        <dbReference type="ARBA" id="ARBA00023163"/>
    </source>
</evidence>
<dbReference type="SMART" id="SM00448">
    <property type="entry name" value="REC"/>
    <property type="match status" value="1"/>
</dbReference>
<feature type="compositionally biased region" description="Basic and acidic residues" evidence="5">
    <location>
        <begin position="143"/>
        <end position="160"/>
    </location>
</feature>
<keyword evidence="3" id="KW-0804">Transcription</keyword>